<evidence type="ECO:0000256" key="2">
    <source>
        <dbReference type="ARBA" id="ARBA00022792"/>
    </source>
</evidence>
<evidence type="ECO:0000256" key="1">
    <source>
        <dbReference type="ARBA" id="ARBA00004273"/>
    </source>
</evidence>
<keyword evidence="2" id="KW-0999">Mitochondrion inner membrane</keyword>
<dbReference type="RefSeq" id="XP_005838826.1">
    <property type="nucleotide sequence ID" value="XM_005838769.1"/>
</dbReference>
<dbReference type="eggNOG" id="ENOG502SBT1">
    <property type="taxonomic scope" value="Eukaryota"/>
</dbReference>
<gene>
    <name evidence="7" type="ORF">GUITHDRAFT_102457</name>
</gene>
<dbReference type="HOGENOM" id="CLU_2175882_0_0_1"/>
<name>L1JTH1_GUITC</name>
<organism evidence="7">
    <name type="scientific">Guillardia theta (strain CCMP2712)</name>
    <name type="common">Cryptophyte</name>
    <dbReference type="NCBI Taxonomy" id="905079"/>
    <lineage>
        <taxon>Eukaryota</taxon>
        <taxon>Cryptophyceae</taxon>
        <taxon>Pyrenomonadales</taxon>
        <taxon>Geminigeraceae</taxon>
        <taxon>Guillardia</taxon>
    </lineage>
</organism>
<comment type="similarity">
    <text evidence="6">Belongs to the cytochrome c oxidase subunit 6A family.</text>
</comment>
<dbReference type="EMBL" id="JH992974">
    <property type="protein sequence ID" value="EKX51846.1"/>
    <property type="molecule type" value="Genomic_DNA"/>
</dbReference>
<keyword evidence="4" id="KW-0496">Mitochondrion</keyword>
<evidence type="ECO:0000256" key="4">
    <source>
        <dbReference type="ARBA" id="ARBA00023128"/>
    </source>
</evidence>
<evidence type="ECO:0000256" key="5">
    <source>
        <dbReference type="ARBA" id="ARBA00023136"/>
    </source>
</evidence>
<dbReference type="SUPFAM" id="SSF81411">
    <property type="entry name" value="Mitochondrial cytochrome c oxidase subunit VIa"/>
    <property type="match status" value="1"/>
</dbReference>
<dbReference type="AlphaFoldDB" id="L1JTH1"/>
<keyword evidence="3" id="KW-0809">Transit peptide</keyword>
<reference evidence="8" key="3">
    <citation type="submission" date="2015-06" db="UniProtKB">
        <authorList>
            <consortium name="EnsemblProtists"/>
        </authorList>
    </citation>
    <scope>IDENTIFICATION</scope>
</reference>
<dbReference type="Pfam" id="PF02046">
    <property type="entry name" value="COX6A"/>
    <property type="match status" value="1"/>
</dbReference>
<dbReference type="Gene3D" id="4.10.95.10">
    <property type="entry name" value="Cytochrome c oxidase, subunit VIa"/>
    <property type="match status" value="1"/>
</dbReference>
<dbReference type="PANTHER" id="PTHR11504">
    <property type="entry name" value="CYTOCHROME C OXIDASE POLYPEPTIDE VIA"/>
    <property type="match status" value="1"/>
</dbReference>
<dbReference type="OrthoDB" id="5947505at2759"/>
<dbReference type="OMA" id="PHIHIRS"/>
<dbReference type="GO" id="GO:0005743">
    <property type="term" value="C:mitochondrial inner membrane"/>
    <property type="evidence" value="ECO:0007669"/>
    <property type="project" value="UniProtKB-SubCell"/>
</dbReference>
<dbReference type="STRING" id="905079.L1JTH1"/>
<protein>
    <submittedName>
        <fullName evidence="7 8">Uncharacterized protein</fullName>
    </submittedName>
</protein>
<evidence type="ECO:0000313" key="9">
    <source>
        <dbReference type="Proteomes" id="UP000011087"/>
    </source>
</evidence>
<keyword evidence="5" id="KW-0472">Membrane</keyword>
<dbReference type="InterPro" id="IPR001349">
    <property type="entry name" value="Cyt_c_oxidase_su6a"/>
</dbReference>
<proteinExistence type="inferred from homology"/>
<accession>L1JTH1</accession>
<evidence type="ECO:0000256" key="6">
    <source>
        <dbReference type="RuleBase" id="RU004396"/>
    </source>
</evidence>
<dbReference type="GO" id="GO:0030234">
    <property type="term" value="F:enzyme regulator activity"/>
    <property type="evidence" value="ECO:0007669"/>
    <property type="project" value="TreeGrafter"/>
</dbReference>
<reference evidence="7 9" key="1">
    <citation type="journal article" date="2012" name="Nature">
        <title>Algal genomes reveal evolutionary mosaicism and the fate of nucleomorphs.</title>
        <authorList>
            <consortium name="DOE Joint Genome Institute"/>
            <person name="Curtis B.A."/>
            <person name="Tanifuji G."/>
            <person name="Burki F."/>
            <person name="Gruber A."/>
            <person name="Irimia M."/>
            <person name="Maruyama S."/>
            <person name="Arias M.C."/>
            <person name="Ball S.G."/>
            <person name="Gile G.H."/>
            <person name="Hirakawa Y."/>
            <person name="Hopkins J.F."/>
            <person name="Kuo A."/>
            <person name="Rensing S.A."/>
            <person name="Schmutz J."/>
            <person name="Symeonidi A."/>
            <person name="Elias M."/>
            <person name="Eveleigh R.J."/>
            <person name="Herman E.K."/>
            <person name="Klute M.J."/>
            <person name="Nakayama T."/>
            <person name="Obornik M."/>
            <person name="Reyes-Prieto A."/>
            <person name="Armbrust E.V."/>
            <person name="Aves S.J."/>
            <person name="Beiko R.G."/>
            <person name="Coutinho P."/>
            <person name="Dacks J.B."/>
            <person name="Durnford D.G."/>
            <person name="Fast N.M."/>
            <person name="Green B.R."/>
            <person name="Grisdale C.J."/>
            <person name="Hempel F."/>
            <person name="Henrissat B."/>
            <person name="Hoppner M.P."/>
            <person name="Ishida K."/>
            <person name="Kim E."/>
            <person name="Koreny L."/>
            <person name="Kroth P.G."/>
            <person name="Liu Y."/>
            <person name="Malik S.B."/>
            <person name="Maier U.G."/>
            <person name="McRose D."/>
            <person name="Mock T."/>
            <person name="Neilson J.A."/>
            <person name="Onodera N.T."/>
            <person name="Poole A.M."/>
            <person name="Pritham E.J."/>
            <person name="Richards T.A."/>
            <person name="Rocap G."/>
            <person name="Roy S.W."/>
            <person name="Sarai C."/>
            <person name="Schaack S."/>
            <person name="Shirato S."/>
            <person name="Slamovits C.H."/>
            <person name="Spencer D.F."/>
            <person name="Suzuki S."/>
            <person name="Worden A.Z."/>
            <person name="Zauner S."/>
            <person name="Barry K."/>
            <person name="Bell C."/>
            <person name="Bharti A.K."/>
            <person name="Crow J.A."/>
            <person name="Grimwood J."/>
            <person name="Kramer R."/>
            <person name="Lindquist E."/>
            <person name="Lucas S."/>
            <person name="Salamov A."/>
            <person name="McFadden G.I."/>
            <person name="Lane C.E."/>
            <person name="Keeling P.J."/>
            <person name="Gray M.W."/>
            <person name="Grigoriev I.V."/>
            <person name="Archibald J.M."/>
        </authorList>
    </citation>
    <scope>NUCLEOTIDE SEQUENCE</scope>
    <source>
        <strain evidence="7 9">CCMP2712</strain>
    </source>
</reference>
<dbReference type="InterPro" id="IPR036418">
    <property type="entry name" value="Cyt_c_oxidase_su6a_sf"/>
</dbReference>
<reference evidence="9" key="2">
    <citation type="submission" date="2012-11" db="EMBL/GenBank/DDBJ databases">
        <authorList>
            <person name="Kuo A."/>
            <person name="Curtis B.A."/>
            <person name="Tanifuji G."/>
            <person name="Burki F."/>
            <person name="Gruber A."/>
            <person name="Irimia M."/>
            <person name="Maruyama S."/>
            <person name="Arias M.C."/>
            <person name="Ball S.G."/>
            <person name="Gile G.H."/>
            <person name="Hirakawa Y."/>
            <person name="Hopkins J.F."/>
            <person name="Rensing S.A."/>
            <person name="Schmutz J."/>
            <person name="Symeonidi A."/>
            <person name="Elias M."/>
            <person name="Eveleigh R.J."/>
            <person name="Herman E.K."/>
            <person name="Klute M.J."/>
            <person name="Nakayama T."/>
            <person name="Obornik M."/>
            <person name="Reyes-Prieto A."/>
            <person name="Armbrust E.V."/>
            <person name="Aves S.J."/>
            <person name="Beiko R.G."/>
            <person name="Coutinho P."/>
            <person name="Dacks J.B."/>
            <person name="Durnford D.G."/>
            <person name="Fast N.M."/>
            <person name="Green B.R."/>
            <person name="Grisdale C."/>
            <person name="Hempe F."/>
            <person name="Henrissat B."/>
            <person name="Hoppner M.P."/>
            <person name="Ishida K.-I."/>
            <person name="Kim E."/>
            <person name="Koreny L."/>
            <person name="Kroth P.G."/>
            <person name="Liu Y."/>
            <person name="Malik S.-B."/>
            <person name="Maier U.G."/>
            <person name="McRose D."/>
            <person name="Mock T."/>
            <person name="Neilson J.A."/>
            <person name="Onodera N.T."/>
            <person name="Poole A.M."/>
            <person name="Pritham E.J."/>
            <person name="Richards T.A."/>
            <person name="Rocap G."/>
            <person name="Roy S.W."/>
            <person name="Sarai C."/>
            <person name="Schaack S."/>
            <person name="Shirato S."/>
            <person name="Slamovits C.H."/>
            <person name="Spencer D.F."/>
            <person name="Suzuki S."/>
            <person name="Worden A.Z."/>
            <person name="Zauner S."/>
            <person name="Barry K."/>
            <person name="Bell C."/>
            <person name="Bharti A.K."/>
            <person name="Crow J.A."/>
            <person name="Grimwood J."/>
            <person name="Kramer R."/>
            <person name="Lindquist E."/>
            <person name="Lucas S."/>
            <person name="Salamov A."/>
            <person name="McFadden G.I."/>
            <person name="Lane C.E."/>
            <person name="Keeling P.J."/>
            <person name="Gray M.W."/>
            <person name="Grigoriev I.V."/>
            <person name="Archibald J.M."/>
        </authorList>
    </citation>
    <scope>NUCLEOTIDE SEQUENCE</scope>
    <source>
        <strain evidence="9">CCMP2712</strain>
    </source>
</reference>
<sequence length="110" mass="12356">MLQEITLLLASVASKALRIPRTAPKASRSFAHGGADESDFWKNVSLGGLVLVGVVGAWEYKVHMDHHNDPHMDPAKNTFPYIHIRNKQYPWSCGDCNLFDSECWKECKGN</sequence>
<dbReference type="GeneID" id="17308631"/>
<dbReference type="PANTHER" id="PTHR11504:SF0">
    <property type="entry name" value="CYTOCHROME C OXIDASE SUBUNIT"/>
    <property type="match status" value="1"/>
</dbReference>
<evidence type="ECO:0000313" key="7">
    <source>
        <dbReference type="EMBL" id="EKX51846.1"/>
    </source>
</evidence>
<evidence type="ECO:0000256" key="3">
    <source>
        <dbReference type="ARBA" id="ARBA00022946"/>
    </source>
</evidence>
<dbReference type="EnsemblProtists" id="EKX51846">
    <property type="protein sequence ID" value="EKX51846"/>
    <property type="gene ID" value="GUITHDRAFT_102457"/>
</dbReference>
<dbReference type="PaxDb" id="55529-EKX51846"/>
<dbReference type="Proteomes" id="UP000011087">
    <property type="component" value="Unassembled WGS sequence"/>
</dbReference>
<comment type="subcellular location">
    <subcellularLocation>
        <location evidence="1">Mitochondrion inner membrane</location>
    </subcellularLocation>
</comment>
<keyword evidence="9" id="KW-1185">Reference proteome</keyword>
<evidence type="ECO:0000313" key="8">
    <source>
        <dbReference type="EnsemblProtists" id="EKX51846"/>
    </source>
</evidence>
<dbReference type="KEGG" id="gtt:GUITHDRAFT_102457"/>
<dbReference type="GO" id="GO:0006123">
    <property type="term" value="P:mitochondrial electron transport, cytochrome c to oxygen"/>
    <property type="evidence" value="ECO:0007669"/>
    <property type="project" value="TreeGrafter"/>
</dbReference>